<sequence>MMETNEKPSFYAILPAYVRYEKRLKPAERLLFAEISALTNKFGYCTASNGYFAELYGIEKATVSRWISHLSELGFLRLEMVYEGKQIKGRKIWIDEKVMTPIDEKVMTPIDEKVMTPIDEKVMTPIDEKVKGNNTRLNNTRLNNTPLPPNDENGKDDLNADAFVSANAKTHEQDDQDVLQTVGQEAEAEQPTLKTNSESKTDSSRKGNRQDGNVPRRRRSDSVPCQAIADCYNEILGDRLPNVQLLNETRKRAITARWMEIKGTKAPNGKIRFESTEDGLNWFASVFRKVSMNPFWMGDNNSGFAVSFDWIFKPANFLKIIEWRPPKH</sequence>
<organism evidence="2">
    <name type="scientific">Siphoviridae sp. ctD3x5</name>
    <dbReference type="NCBI Taxonomy" id="2825384"/>
    <lineage>
        <taxon>Viruses</taxon>
        <taxon>Duplodnaviria</taxon>
        <taxon>Heunggongvirae</taxon>
        <taxon>Uroviricota</taxon>
        <taxon>Caudoviricetes</taxon>
    </lineage>
</organism>
<feature type="compositionally biased region" description="Basic and acidic residues" evidence="1">
    <location>
        <begin position="197"/>
        <end position="209"/>
    </location>
</feature>
<name>A0A8S5PZZ7_9CAUD</name>
<dbReference type="Pfam" id="PF13730">
    <property type="entry name" value="HTH_36"/>
    <property type="match status" value="1"/>
</dbReference>
<evidence type="ECO:0000256" key="1">
    <source>
        <dbReference type="SAM" id="MobiDB-lite"/>
    </source>
</evidence>
<proteinExistence type="predicted"/>
<feature type="region of interest" description="Disordered" evidence="1">
    <location>
        <begin position="183"/>
        <end position="223"/>
    </location>
</feature>
<protein>
    <submittedName>
        <fullName evidence="2">Replisome organizer protein</fullName>
    </submittedName>
</protein>
<feature type="compositionally biased region" description="Low complexity" evidence="1">
    <location>
        <begin position="133"/>
        <end position="145"/>
    </location>
</feature>
<dbReference type="EMBL" id="BK015538">
    <property type="protein sequence ID" value="DAE11844.1"/>
    <property type="molecule type" value="Genomic_DNA"/>
</dbReference>
<accession>A0A8S5PZZ7</accession>
<reference evidence="2" key="1">
    <citation type="journal article" date="2021" name="Proc. Natl. Acad. Sci. U.S.A.">
        <title>A Catalog of Tens of Thousands of Viruses from Human Metagenomes Reveals Hidden Associations with Chronic Diseases.</title>
        <authorList>
            <person name="Tisza M.J."/>
            <person name="Buck C.B."/>
        </authorList>
    </citation>
    <scope>NUCLEOTIDE SEQUENCE</scope>
    <source>
        <strain evidence="2">CtD3x5</strain>
    </source>
</reference>
<feature type="region of interest" description="Disordered" evidence="1">
    <location>
        <begin position="125"/>
        <end position="158"/>
    </location>
</feature>
<evidence type="ECO:0000313" key="2">
    <source>
        <dbReference type="EMBL" id="DAE11844.1"/>
    </source>
</evidence>